<feature type="signal peptide" evidence="1">
    <location>
        <begin position="1"/>
        <end position="22"/>
    </location>
</feature>
<evidence type="ECO:0000256" key="1">
    <source>
        <dbReference type="SAM" id="SignalP"/>
    </source>
</evidence>
<proteinExistence type="predicted"/>
<dbReference type="EMBL" id="VLLE01000002">
    <property type="protein sequence ID" value="TWI84886.1"/>
    <property type="molecule type" value="Genomic_DNA"/>
</dbReference>
<comment type="caution">
    <text evidence="2">The sequence shown here is derived from an EMBL/GenBank/DDBJ whole genome shotgun (WGS) entry which is preliminary data.</text>
</comment>
<organism evidence="2 3">
    <name type="scientific">Lacibacter cauensis</name>
    <dbReference type="NCBI Taxonomy" id="510947"/>
    <lineage>
        <taxon>Bacteria</taxon>
        <taxon>Pseudomonadati</taxon>
        <taxon>Bacteroidota</taxon>
        <taxon>Chitinophagia</taxon>
        <taxon>Chitinophagales</taxon>
        <taxon>Chitinophagaceae</taxon>
        <taxon>Lacibacter</taxon>
    </lineage>
</organism>
<name>A0A562SVP4_9BACT</name>
<evidence type="ECO:0000313" key="3">
    <source>
        <dbReference type="Proteomes" id="UP000316167"/>
    </source>
</evidence>
<protein>
    <submittedName>
        <fullName evidence="2">GLPGLI family protein</fullName>
    </submittedName>
</protein>
<evidence type="ECO:0000313" key="2">
    <source>
        <dbReference type="EMBL" id="TWI84886.1"/>
    </source>
</evidence>
<feature type="chain" id="PRO_5022173851" evidence="1">
    <location>
        <begin position="23"/>
        <end position="221"/>
    </location>
</feature>
<dbReference type="RefSeq" id="WP_144883334.1">
    <property type="nucleotide sequence ID" value="NZ_VLLE01000002.1"/>
</dbReference>
<sequence length="221" mass="24869">MNQMMKAGFLFLFTAVVGAAKAQQTYSEGMVTYNIVVNTGNNEPKAADLLDGATQKIWFKGVNTRTELSSILGKTVTLHDSKTGAAVVMNEYGEQKILIRMTKDDYDDRNGKYAGVQFELMPETKKIMGYNCKLAIAKLKDGTTFRVYYTTELAFQNKDYGAQFKNLPGFPLEYESELGKMKVTCIADKVTFDPVPSAMFDVPKTGYREMTYEEIKKVRKN</sequence>
<reference evidence="2 3" key="1">
    <citation type="journal article" date="2015" name="Stand. Genomic Sci.">
        <title>Genomic Encyclopedia of Bacterial and Archaeal Type Strains, Phase III: the genomes of soil and plant-associated and newly described type strains.</title>
        <authorList>
            <person name="Whitman W.B."/>
            <person name="Woyke T."/>
            <person name="Klenk H.P."/>
            <person name="Zhou Y."/>
            <person name="Lilburn T.G."/>
            <person name="Beck B.J."/>
            <person name="De Vos P."/>
            <person name="Vandamme P."/>
            <person name="Eisen J.A."/>
            <person name="Garrity G."/>
            <person name="Hugenholtz P."/>
            <person name="Kyrpides N.C."/>
        </authorList>
    </citation>
    <scope>NUCLEOTIDE SEQUENCE [LARGE SCALE GENOMIC DNA]</scope>
    <source>
        <strain evidence="2 3">CGMCC 1.7271</strain>
    </source>
</reference>
<gene>
    <name evidence="2" type="ORF">IQ13_0039</name>
</gene>
<dbReference type="AlphaFoldDB" id="A0A562SVP4"/>
<dbReference type="OrthoDB" id="1467107at2"/>
<accession>A0A562SVP4</accession>
<dbReference type="Proteomes" id="UP000316167">
    <property type="component" value="Unassembled WGS sequence"/>
</dbReference>
<keyword evidence="1" id="KW-0732">Signal</keyword>
<keyword evidence="3" id="KW-1185">Reference proteome</keyword>